<dbReference type="Proteomes" id="UP000016646">
    <property type="component" value="Unassembled WGS sequence"/>
</dbReference>
<dbReference type="InterPro" id="IPR037198">
    <property type="entry name" value="MutL_C_sf"/>
</dbReference>
<dbReference type="GO" id="GO:0032300">
    <property type="term" value="C:mismatch repair complex"/>
    <property type="evidence" value="ECO:0007669"/>
    <property type="project" value="InterPro"/>
</dbReference>
<dbReference type="InterPro" id="IPR014790">
    <property type="entry name" value="MutL_C"/>
</dbReference>
<dbReference type="InterPro" id="IPR038973">
    <property type="entry name" value="MutL/Mlh/Pms-like"/>
</dbReference>
<dbReference type="InterPro" id="IPR020667">
    <property type="entry name" value="DNA_mismatch_repair_MutL"/>
</dbReference>
<keyword evidence="11" id="KW-1185">Reference proteome</keyword>
<dbReference type="InterPro" id="IPR042121">
    <property type="entry name" value="MutL_C_regsub"/>
</dbReference>
<dbReference type="SMART" id="SM01340">
    <property type="entry name" value="DNA_mis_repair"/>
    <property type="match status" value="1"/>
</dbReference>
<dbReference type="EMBL" id="AVQI01000067">
    <property type="protein sequence ID" value="ERK00439.1"/>
    <property type="molecule type" value="Genomic_DNA"/>
</dbReference>
<dbReference type="CDD" id="cd00782">
    <property type="entry name" value="MutL_Trans"/>
    <property type="match status" value="1"/>
</dbReference>
<dbReference type="GO" id="GO:0005524">
    <property type="term" value="F:ATP binding"/>
    <property type="evidence" value="ECO:0007669"/>
    <property type="project" value="InterPro"/>
</dbReference>
<evidence type="ECO:0000313" key="10">
    <source>
        <dbReference type="Proteomes" id="UP000016412"/>
    </source>
</evidence>
<evidence type="ECO:0000256" key="1">
    <source>
        <dbReference type="ARBA" id="ARBA00006082"/>
    </source>
</evidence>
<name>U1FMG9_TRESO</name>
<dbReference type="eggNOG" id="COG0323">
    <property type="taxonomic scope" value="Bacteria"/>
</dbReference>
<dbReference type="InterPro" id="IPR042120">
    <property type="entry name" value="MutL_C_dimsub"/>
</dbReference>
<dbReference type="PROSITE" id="PS00058">
    <property type="entry name" value="DNA_MISMATCH_REPAIR_1"/>
    <property type="match status" value="1"/>
</dbReference>
<reference evidence="10 11" key="1">
    <citation type="submission" date="2013-08" db="EMBL/GenBank/DDBJ databases">
        <authorList>
            <person name="Durkin A.S."/>
            <person name="Haft D.R."/>
            <person name="McCorrison J."/>
            <person name="Torralba M."/>
            <person name="Gillis M."/>
            <person name="Haft D.H."/>
            <person name="Methe B."/>
            <person name="Sutton G."/>
            <person name="Nelson K.E."/>
        </authorList>
    </citation>
    <scope>NUCLEOTIDE SEQUENCE [LARGE SCALE GENOMIC DNA]</scope>
    <source>
        <strain evidence="9 11">ATCC 35536</strain>
        <strain evidence="8 10">VPI DR56BR1116</strain>
    </source>
</reference>
<evidence type="ECO:0000256" key="5">
    <source>
        <dbReference type="HAMAP-Rule" id="MF_00149"/>
    </source>
</evidence>
<feature type="domain" description="MutL C-terminal dimerisation" evidence="6">
    <location>
        <begin position="462"/>
        <end position="595"/>
    </location>
</feature>
<dbReference type="Gene3D" id="3.30.565.10">
    <property type="entry name" value="Histidine kinase-like ATPase, C-terminal domain"/>
    <property type="match status" value="1"/>
</dbReference>
<gene>
    <name evidence="5" type="primary">mutL</name>
    <name evidence="9" type="ORF">HMPREF0860_1143</name>
    <name evidence="8" type="ORF">HMPREF1325_0172</name>
</gene>
<dbReference type="InterPro" id="IPR036890">
    <property type="entry name" value="HATPase_C_sf"/>
</dbReference>
<dbReference type="GO" id="GO:0006298">
    <property type="term" value="P:mismatch repair"/>
    <property type="evidence" value="ECO:0007669"/>
    <property type="project" value="UniProtKB-UniRule"/>
</dbReference>
<protein>
    <recommendedName>
        <fullName evidence="2 5">DNA mismatch repair protein MutL</fullName>
    </recommendedName>
</protein>
<dbReference type="InterPro" id="IPR002099">
    <property type="entry name" value="MutL/Mlh/PMS"/>
</dbReference>
<dbReference type="HAMAP" id="MF_00149">
    <property type="entry name" value="DNA_mis_repair"/>
    <property type="match status" value="1"/>
</dbReference>
<dbReference type="InterPro" id="IPR020568">
    <property type="entry name" value="Ribosomal_Su5_D2-typ_SF"/>
</dbReference>
<comment type="caution">
    <text evidence="8">The sequence shown here is derived from an EMBL/GenBank/DDBJ whole genome shotgun (WGS) entry which is preliminary data.</text>
</comment>
<dbReference type="Pfam" id="PF08676">
    <property type="entry name" value="MutL_C"/>
    <property type="match status" value="1"/>
</dbReference>
<dbReference type="PANTHER" id="PTHR10073:SF12">
    <property type="entry name" value="DNA MISMATCH REPAIR PROTEIN MLH1"/>
    <property type="match status" value="1"/>
</dbReference>
<dbReference type="InterPro" id="IPR014721">
    <property type="entry name" value="Ribsml_uS5_D2-typ_fold_subgr"/>
</dbReference>
<dbReference type="Gene3D" id="3.30.1370.100">
    <property type="entry name" value="MutL, C-terminal domain, regulatory subdomain"/>
    <property type="match status" value="1"/>
</dbReference>
<dbReference type="Gene3D" id="3.30.230.10">
    <property type="match status" value="1"/>
</dbReference>
<dbReference type="EMBL" id="AUZJ01000019">
    <property type="protein sequence ID" value="ERF61048.1"/>
    <property type="molecule type" value="Genomic_DNA"/>
</dbReference>
<proteinExistence type="inferred from homology"/>
<dbReference type="AlphaFoldDB" id="U1FMG9"/>
<accession>U1FMG9</accession>
<dbReference type="PATRIC" id="fig|1125725.3.peg.964"/>
<dbReference type="GO" id="GO:0016887">
    <property type="term" value="F:ATP hydrolysis activity"/>
    <property type="evidence" value="ECO:0007669"/>
    <property type="project" value="InterPro"/>
</dbReference>
<organism evidence="8 10">
    <name type="scientific">Treponema socranskii subsp. socranskii VPI DR56BR1116 = ATCC 35536</name>
    <dbReference type="NCBI Taxonomy" id="1125725"/>
    <lineage>
        <taxon>Bacteria</taxon>
        <taxon>Pseudomonadati</taxon>
        <taxon>Spirochaetota</taxon>
        <taxon>Spirochaetia</taxon>
        <taxon>Spirochaetales</taxon>
        <taxon>Treponemataceae</taxon>
        <taxon>Treponema</taxon>
    </lineage>
</organism>
<dbReference type="STRING" id="1125725.HMPREF1325_0172"/>
<dbReference type="Gene3D" id="3.30.1540.20">
    <property type="entry name" value="MutL, C-terminal domain, dimerisation subdomain"/>
    <property type="match status" value="1"/>
</dbReference>
<comment type="similarity">
    <text evidence="1 5">Belongs to the DNA mismatch repair MutL/HexB family.</text>
</comment>
<comment type="function">
    <text evidence="5">This protein is involved in the repair of mismatches in DNA. It is required for dam-dependent methyl-directed DNA mismatch repair. May act as a 'molecular matchmaker', a protein that promotes the formation of a stable complex between two or more DNA-binding proteins in an ATP-dependent manner without itself being part of a final effector complex.</text>
</comment>
<dbReference type="NCBIfam" id="TIGR00585">
    <property type="entry name" value="mutl"/>
    <property type="match status" value="1"/>
</dbReference>
<dbReference type="PANTHER" id="PTHR10073">
    <property type="entry name" value="DNA MISMATCH REPAIR PROTEIN MLH, PMS, MUTL"/>
    <property type="match status" value="1"/>
</dbReference>
<dbReference type="Proteomes" id="UP000016412">
    <property type="component" value="Unassembled WGS sequence"/>
</dbReference>
<dbReference type="InterPro" id="IPR014762">
    <property type="entry name" value="DNA_mismatch_repair_CS"/>
</dbReference>
<dbReference type="Pfam" id="PF01119">
    <property type="entry name" value="DNA_mis_repair"/>
    <property type="match status" value="1"/>
</dbReference>
<dbReference type="GO" id="GO:0030983">
    <property type="term" value="F:mismatched DNA binding"/>
    <property type="evidence" value="ECO:0007669"/>
    <property type="project" value="InterPro"/>
</dbReference>
<dbReference type="Pfam" id="PF13589">
    <property type="entry name" value="HATPase_c_3"/>
    <property type="match status" value="1"/>
</dbReference>
<dbReference type="RefSeq" id="WP_021330009.1">
    <property type="nucleotide sequence ID" value="NZ_AUZJ01000019.1"/>
</dbReference>
<dbReference type="GO" id="GO:0140664">
    <property type="term" value="F:ATP-dependent DNA damage sensor activity"/>
    <property type="evidence" value="ECO:0007669"/>
    <property type="project" value="InterPro"/>
</dbReference>
<dbReference type="SMART" id="SM00853">
    <property type="entry name" value="MutL_C"/>
    <property type="match status" value="1"/>
</dbReference>
<evidence type="ECO:0000313" key="8">
    <source>
        <dbReference type="EMBL" id="ERF61048.1"/>
    </source>
</evidence>
<evidence type="ECO:0000313" key="9">
    <source>
        <dbReference type="EMBL" id="ERK00439.1"/>
    </source>
</evidence>
<evidence type="ECO:0000256" key="2">
    <source>
        <dbReference type="ARBA" id="ARBA00021975"/>
    </source>
</evidence>
<dbReference type="FunFam" id="3.30.565.10:FF:000003">
    <property type="entry name" value="DNA mismatch repair endonuclease MutL"/>
    <property type="match status" value="1"/>
</dbReference>
<evidence type="ECO:0000313" key="11">
    <source>
        <dbReference type="Proteomes" id="UP000016646"/>
    </source>
</evidence>
<dbReference type="SUPFAM" id="SSF55874">
    <property type="entry name" value="ATPase domain of HSP90 chaperone/DNA topoisomerase II/histidine kinase"/>
    <property type="match status" value="1"/>
</dbReference>
<evidence type="ECO:0000256" key="3">
    <source>
        <dbReference type="ARBA" id="ARBA00022763"/>
    </source>
</evidence>
<evidence type="ECO:0000256" key="4">
    <source>
        <dbReference type="ARBA" id="ARBA00023204"/>
    </source>
</evidence>
<keyword evidence="4 5" id="KW-0234">DNA repair</keyword>
<dbReference type="InterPro" id="IPR013507">
    <property type="entry name" value="DNA_mismatch_S5_2-like"/>
</dbReference>
<feature type="domain" description="DNA mismatch repair protein S5" evidence="7">
    <location>
        <begin position="207"/>
        <end position="329"/>
    </location>
</feature>
<dbReference type="CDD" id="cd16926">
    <property type="entry name" value="HATPase_MutL-MLH-PMS-like"/>
    <property type="match status" value="1"/>
</dbReference>
<dbReference type="SUPFAM" id="SSF54211">
    <property type="entry name" value="Ribosomal protein S5 domain 2-like"/>
    <property type="match status" value="1"/>
</dbReference>
<keyword evidence="3 5" id="KW-0227">DNA damage</keyword>
<dbReference type="OrthoDB" id="9763467at2"/>
<sequence length="637" mass="70052">MSDAKPVRQLSAEVARKIAAGEVIDRPNAIVRELMDNAVDSGADGIAVEIDSGGIEKVRVVDNGSGMTKSDLQNCARPHATSKIETETDLLRLSTLGFRGEALSSIAAVCRLSIISGGWKMRASVTEDHIIERSASTAGTIVQAEGLFENFPARRRFLKRPAAEALMCKNTFIEKTLARPDIAFSFTADGERRITLEAGTSLKKRFVEAALPSENASLFYEISGSSGGENPDWSFTCVIGEPGVSRTNKKDIYIFVNGRRITEYSLVQAIEYGGQGYFPNGTYPAAALFVTMKSDLVDFNIHPAKKEARFRDIASLHHGVSGALRNFFHQYTLREMKNDRNDEINNFQSFDFDAAGGSGKGISYGKNKDSIRQAKDFSRIVMHRGAGDFTNPYAREYKTDAYKARYSINHEAQDVPLELAKKALSFDETRDGTASDAADKTKLYDIENAAEKIKTTNGGFHFLGSALGTFLVAEKGDTLYIIDQHAAHERILYDAIMQNQGKSQTLLVPYEIVTQNAADDIYLTRIRDEMKKAGIAAKNKGNGVWEIRSVPERWKGSENDLYRALLEKRVAPEDVISEIAAMTACKAAVKDGYVLDDAAASDLAEKALTLPDPHCPHGRPVWTAVTRAELFALVKRT</sequence>
<evidence type="ECO:0000259" key="7">
    <source>
        <dbReference type="SMART" id="SM01340"/>
    </source>
</evidence>
<dbReference type="SUPFAM" id="SSF118116">
    <property type="entry name" value="DNA mismatch repair protein MutL"/>
    <property type="match status" value="1"/>
</dbReference>
<evidence type="ECO:0000259" key="6">
    <source>
        <dbReference type="SMART" id="SM00853"/>
    </source>
</evidence>